<dbReference type="AlphaFoldDB" id="A0A5B7GSW1"/>
<organism evidence="1 2">
    <name type="scientific">Portunus trituberculatus</name>
    <name type="common">Swimming crab</name>
    <name type="synonym">Neptunus trituberculatus</name>
    <dbReference type="NCBI Taxonomy" id="210409"/>
    <lineage>
        <taxon>Eukaryota</taxon>
        <taxon>Metazoa</taxon>
        <taxon>Ecdysozoa</taxon>
        <taxon>Arthropoda</taxon>
        <taxon>Crustacea</taxon>
        <taxon>Multicrustacea</taxon>
        <taxon>Malacostraca</taxon>
        <taxon>Eumalacostraca</taxon>
        <taxon>Eucarida</taxon>
        <taxon>Decapoda</taxon>
        <taxon>Pleocyemata</taxon>
        <taxon>Brachyura</taxon>
        <taxon>Eubrachyura</taxon>
        <taxon>Portunoidea</taxon>
        <taxon>Portunidae</taxon>
        <taxon>Portuninae</taxon>
        <taxon>Portunus</taxon>
    </lineage>
</organism>
<keyword evidence="2" id="KW-1185">Reference proteome</keyword>
<gene>
    <name evidence="1" type="ORF">E2C01_054749</name>
</gene>
<accession>A0A5B7GSW1</accession>
<dbReference type="EMBL" id="VSRR010017796">
    <property type="protein sequence ID" value="MPC60693.1"/>
    <property type="molecule type" value="Genomic_DNA"/>
</dbReference>
<proteinExistence type="predicted"/>
<protein>
    <submittedName>
        <fullName evidence="1">Uncharacterized protein</fullName>
    </submittedName>
</protein>
<evidence type="ECO:0000313" key="2">
    <source>
        <dbReference type="Proteomes" id="UP000324222"/>
    </source>
</evidence>
<name>A0A5B7GSW1_PORTR</name>
<evidence type="ECO:0000313" key="1">
    <source>
        <dbReference type="EMBL" id="MPC60693.1"/>
    </source>
</evidence>
<comment type="caution">
    <text evidence="1">The sequence shown here is derived from an EMBL/GenBank/DDBJ whole genome shotgun (WGS) entry which is preliminary data.</text>
</comment>
<sequence length="66" mass="7693">MSGAESVIRAKHVREGGHARSVEDKEKCITMIWCHGEGERSRKLQKPAQKLQEYVDFRKNRKLNLK</sequence>
<dbReference type="Proteomes" id="UP000324222">
    <property type="component" value="Unassembled WGS sequence"/>
</dbReference>
<reference evidence="1 2" key="1">
    <citation type="submission" date="2019-05" db="EMBL/GenBank/DDBJ databases">
        <title>Another draft genome of Portunus trituberculatus and its Hox gene families provides insights of decapod evolution.</title>
        <authorList>
            <person name="Jeong J.-H."/>
            <person name="Song I."/>
            <person name="Kim S."/>
            <person name="Choi T."/>
            <person name="Kim D."/>
            <person name="Ryu S."/>
            <person name="Kim W."/>
        </authorList>
    </citation>
    <scope>NUCLEOTIDE SEQUENCE [LARGE SCALE GENOMIC DNA]</scope>
    <source>
        <tissue evidence="1">Muscle</tissue>
    </source>
</reference>